<evidence type="ECO:0008006" key="4">
    <source>
        <dbReference type="Google" id="ProtNLM"/>
    </source>
</evidence>
<keyword evidence="1" id="KW-0812">Transmembrane</keyword>
<protein>
    <recommendedName>
        <fullName evidence="4">DUF4175 domain-containing protein</fullName>
    </recommendedName>
</protein>
<gene>
    <name evidence="2" type="ORF">ACFPCY_36140</name>
</gene>
<name>A0ABV9U9H5_9ACTN</name>
<keyword evidence="1" id="KW-0472">Membrane</keyword>
<comment type="caution">
    <text evidence="2">The sequence shown here is derived from an EMBL/GenBank/DDBJ whole genome shotgun (WGS) entry which is preliminary data.</text>
</comment>
<keyword evidence="1" id="KW-1133">Transmembrane helix</keyword>
<accession>A0ABV9U9H5</accession>
<feature type="transmembrane region" description="Helical" evidence="1">
    <location>
        <begin position="7"/>
        <end position="25"/>
    </location>
</feature>
<evidence type="ECO:0000313" key="2">
    <source>
        <dbReference type="EMBL" id="MFC4912777.1"/>
    </source>
</evidence>
<sequence length="123" mass="12589">MERSEEVVWPVAGGVLAVFVLAVVLKSAPWFWGWAAVATAVGTFAAARVPVLAGAGLGVVGWLFVTAFDVRGNGALGFSGTADAWRLAVLVAVGATAALAPRVDRPRAAGLPGSSTKENRNDE</sequence>
<reference evidence="3" key="1">
    <citation type="journal article" date="2019" name="Int. J. Syst. Evol. Microbiol.">
        <title>The Global Catalogue of Microorganisms (GCM) 10K type strain sequencing project: providing services to taxonomists for standard genome sequencing and annotation.</title>
        <authorList>
            <consortium name="The Broad Institute Genomics Platform"/>
            <consortium name="The Broad Institute Genome Sequencing Center for Infectious Disease"/>
            <person name="Wu L."/>
            <person name="Ma J."/>
        </authorList>
    </citation>
    <scope>NUCLEOTIDE SEQUENCE [LARGE SCALE GENOMIC DNA]</scope>
    <source>
        <strain evidence="3">KLKA75</strain>
    </source>
</reference>
<organism evidence="2 3">
    <name type="scientific">Actinomadura gamaensis</name>
    <dbReference type="NCBI Taxonomy" id="1763541"/>
    <lineage>
        <taxon>Bacteria</taxon>
        <taxon>Bacillati</taxon>
        <taxon>Actinomycetota</taxon>
        <taxon>Actinomycetes</taxon>
        <taxon>Streptosporangiales</taxon>
        <taxon>Thermomonosporaceae</taxon>
        <taxon>Actinomadura</taxon>
    </lineage>
</organism>
<feature type="transmembrane region" description="Helical" evidence="1">
    <location>
        <begin position="31"/>
        <end position="64"/>
    </location>
</feature>
<proteinExistence type="predicted"/>
<evidence type="ECO:0000313" key="3">
    <source>
        <dbReference type="Proteomes" id="UP001595872"/>
    </source>
</evidence>
<keyword evidence="3" id="KW-1185">Reference proteome</keyword>
<dbReference type="Proteomes" id="UP001595872">
    <property type="component" value="Unassembled WGS sequence"/>
</dbReference>
<evidence type="ECO:0000256" key="1">
    <source>
        <dbReference type="SAM" id="Phobius"/>
    </source>
</evidence>
<dbReference type="EMBL" id="JBHSIT010000013">
    <property type="protein sequence ID" value="MFC4912777.1"/>
    <property type="molecule type" value="Genomic_DNA"/>
</dbReference>
<dbReference type="RefSeq" id="WP_378263036.1">
    <property type="nucleotide sequence ID" value="NZ_JBHSIT010000013.1"/>
</dbReference>